<name>A0A183VHK2_TOXCA</name>
<evidence type="ECO:0000313" key="4">
    <source>
        <dbReference type="WBParaSite" id="TCNE_0002022601-mRNA-1"/>
    </source>
</evidence>
<evidence type="ECO:0000256" key="1">
    <source>
        <dbReference type="SAM" id="MobiDB-lite"/>
    </source>
</evidence>
<dbReference type="EMBL" id="UYWY01028734">
    <property type="protein sequence ID" value="VDM51543.1"/>
    <property type="molecule type" value="Genomic_DNA"/>
</dbReference>
<accession>A0A183VHK2</accession>
<feature type="compositionally biased region" description="Low complexity" evidence="1">
    <location>
        <begin position="1"/>
        <end position="22"/>
    </location>
</feature>
<dbReference type="AlphaFoldDB" id="A0A183VHK2"/>
<reference evidence="2 3" key="2">
    <citation type="submission" date="2018-11" db="EMBL/GenBank/DDBJ databases">
        <authorList>
            <consortium name="Pathogen Informatics"/>
        </authorList>
    </citation>
    <scope>NUCLEOTIDE SEQUENCE [LARGE SCALE GENOMIC DNA]</scope>
</reference>
<proteinExistence type="predicted"/>
<gene>
    <name evidence="2" type="ORF">TCNE_LOCUS20222</name>
</gene>
<feature type="region of interest" description="Disordered" evidence="1">
    <location>
        <begin position="1"/>
        <end position="27"/>
    </location>
</feature>
<organism evidence="3 4">
    <name type="scientific">Toxocara canis</name>
    <name type="common">Canine roundworm</name>
    <dbReference type="NCBI Taxonomy" id="6265"/>
    <lineage>
        <taxon>Eukaryota</taxon>
        <taxon>Metazoa</taxon>
        <taxon>Ecdysozoa</taxon>
        <taxon>Nematoda</taxon>
        <taxon>Chromadorea</taxon>
        <taxon>Rhabditida</taxon>
        <taxon>Spirurina</taxon>
        <taxon>Ascaridomorpha</taxon>
        <taxon>Ascaridoidea</taxon>
        <taxon>Toxocaridae</taxon>
        <taxon>Toxocara</taxon>
    </lineage>
</organism>
<protein>
    <submittedName>
        <fullName evidence="4">MADS-box domain-containing protein</fullName>
    </submittedName>
</protein>
<evidence type="ECO:0000313" key="2">
    <source>
        <dbReference type="EMBL" id="VDM51543.1"/>
    </source>
</evidence>
<keyword evidence="3" id="KW-1185">Reference proteome</keyword>
<evidence type="ECO:0000313" key="3">
    <source>
        <dbReference type="Proteomes" id="UP000050794"/>
    </source>
</evidence>
<dbReference type="WBParaSite" id="TCNE_0002022601-mRNA-1">
    <property type="protein sequence ID" value="TCNE_0002022601-mRNA-1"/>
    <property type="gene ID" value="TCNE_0002022601"/>
</dbReference>
<dbReference type="Proteomes" id="UP000050794">
    <property type="component" value="Unassembled WGS sequence"/>
</dbReference>
<reference evidence="4" key="1">
    <citation type="submission" date="2016-06" db="UniProtKB">
        <authorList>
            <consortium name="WormBaseParasite"/>
        </authorList>
    </citation>
    <scope>IDENTIFICATION</scope>
</reference>
<sequence length="84" mass="9553">MVARATSATRNARSTTTSQSATIPDPCNLHVANMASGTKKLRIARNKKRYWRKGTRLDDVEQFLQDEYAEQSEGFVFLLVYIDL</sequence>